<dbReference type="EMBL" id="FOFS01000028">
    <property type="protein sequence ID" value="SER24624.1"/>
    <property type="molecule type" value="Genomic_DNA"/>
</dbReference>
<comment type="subunit">
    <text evidence="2">Forms a 24-polypeptide structural core with octahedral symmetry.</text>
</comment>
<reference evidence="8" key="1">
    <citation type="submission" date="2016-10" db="EMBL/GenBank/DDBJ databases">
        <authorList>
            <person name="Varghese N."/>
            <person name="Submissions S."/>
        </authorList>
    </citation>
    <scope>NUCLEOTIDE SEQUENCE [LARGE SCALE GENOMIC DNA]</scope>
    <source>
        <strain evidence="8">DSM 25927</strain>
    </source>
</reference>
<evidence type="ECO:0000256" key="3">
    <source>
        <dbReference type="ARBA" id="ARBA00022679"/>
    </source>
</evidence>
<evidence type="ECO:0000256" key="2">
    <source>
        <dbReference type="ARBA" id="ARBA00011484"/>
    </source>
</evidence>
<dbReference type="RefSeq" id="WP_093289741.1">
    <property type="nucleotide sequence ID" value="NZ_FOFS01000028.1"/>
</dbReference>
<keyword evidence="4" id="KW-0450">Lipoyl</keyword>
<evidence type="ECO:0000256" key="1">
    <source>
        <dbReference type="ARBA" id="ARBA00001938"/>
    </source>
</evidence>
<sequence>MSTEVRIPQIGFSAQEGTLTEWLVADGGKVEAGKPLYTLELDKSVQEVEAPASGTLKIHAAAGEVYAVGALIAEIL</sequence>
<keyword evidence="5" id="KW-0012">Acyltransferase</keyword>
<dbReference type="OrthoDB" id="6293210at2"/>
<feature type="domain" description="Lipoyl-binding" evidence="6">
    <location>
        <begin position="2"/>
        <end position="76"/>
    </location>
</feature>
<dbReference type="InterPro" id="IPR003016">
    <property type="entry name" value="2-oxoA_DH_lipoyl-BS"/>
</dbReference>
<keyword evidence="8" id="KW-1185">Reference proteome</keyword>
<dbReference type="GO" id="GO:0031405">
    <property type="term" value="F:lipoic acid binding"/>
    <property type="evidence" value="ECO:0007669"/>
    <property type="project" value="TreeGrafter"/>
</dbReference>
<accession>A0A1H9MLP5</accession>
<dbReference type="InterPro" id="IPR011053">
    <property type="entry name" value="Single_hybrid_motif"/>
</dbReference>
<dbReference type="GO" id="GO:0016407">
    <property type="term" value="F:acetyltransferase activity"/>
    <property type="evidence" value="ECO:0007669"/>
    <property type="project" value="TreeGrafter"/>
</dbReference>
<dbReference type="PANTHER" id="PTHR43178:SF5">
    <property type="entry name" value="LIPOAMIDE ACYLTRANSFERASE COMPONENT OF BRANCHED-CHAIN ALPHA-KETO ACID DEHYDROGENASE COMPLEX, MITOCHONDRIAL"/>
    <property type="match status" value="1"/>
</dbReference>
<evidence type="ECO:0000256" key="4">
    <source>
        <dbReference type="ARBA" id="ARBA00022823"/>
    </source>
</evidence>
<dbReference type="InterPro" id="IPR000089">
    <property type="entry name" value="Biotin_lipoyl"/>
</dbReference>
<dbReference type="Pfam" id="PF00364">
    <property type="entry name" value="Biotin_lipoyl"/>
    <property type="match status" value="1"/>
</dbReference>
<dbReference type="InterPro" id="IPR050743">
    <property type="entry name" value="2-oxoacid_DH_E2_comp"/>
</dbReference>
<comment type="cofactor">
    <cofactor evidence="1">
        <name>(R)-lipoate</name>
        <dbReference type="ChEBI" id="CHEBI:83088"/>
    </cofactor>
</comment>
<dbReference type="SUPFAM" id="SSF51230">
    <property type="entry name" value="Single hybrid motif"/>
    <property type="match status" value="1"/>
</dbReference>
<dbReference type="PROSITE" id="PS00189">
    <property type="entry name" value="LIPOYL"/>
    <property type="match status" value="1"/>
</dbReference>
<proteinExistence type="predicted"/>
<evidence type="ECO:0000259" key="6">
    <source>
        <dbReference type="PROSITE" id="PS50968"/>
    </source>
</evidence>
<evidence type="ECO:0000313" key="7">
    <source>
        <dbReference type="EMBL" id="SER24624.1"/>
    </source>
</evidence>
<dbReference type="PANTHER" id="PTHR43178">
    <property type="entry name" value="DIHYDROLIPOAMIDE ACETYLTRANSFERASE COMPONENT OF PYRUVATE DEHYDROGENASE COMPLEX"/>
    <property type="match status" value="1"/>
</dbReference>
<evidence type="ECO:0000256" key="5">
    <source>
        <dbReference type="ARBA" id="ARBA00023315"/>
    </source>
</evidence>
<protein>
    <submittedName>
        <fullName evidence="7">Biotin-requiring enzyme</fullName>
    </submittedName>
</protein>
<dbReference type="AlphaFoldDB" id="A0A1H9MLP5"/>
<organism evidence="7 8">
    <name type="scientific">Solimonas aquatica</name>
    <dbReference type="NCBI Taxonomy" id="489703"/>
    <lineage>
        <taxon>Bacteria</taxon>
        <taxon>Pseudomonadati</taxon>
        <taxon>Pseudomonadota</taxon>
        <taxon>Gammaproteobacteria</taxon>
        <taxon>Nevskiales</taxon>
        <taxon>Nevskiaceae</taxon>
        <taxon>Solimonas</taxon>
    </lineage>
</organism>
<dbReference type="GO" id="GO:0005737">
    <property type="term" value="C:cytoplasm"/>
    <property type="evidence" value="ECO:0007669"/>
    <property type="project" value="TreeGrafter"/>
</dbReference>
<dbReference type="PROSITE" id="PS50968">
    <property type="entry name" value="BIOTINYL_LIPOYL"/>
    <property type="match status" value="1"/>
</dbReference>
<name>A0A1H9MLP5_9GAMM</name>
<keyword evidence="3" id="KW-0808">Transferase</keyword>
<dbReference type="CDD" id="cd06849">
    <property type="entry name" value="lipoyl_domain"/>
    <property type="match status" value="1"/>
</dbReference>
<dbReference type="STRING" id="489703.SAMN04488038_1282"/>
<dbReference type="Gene3D" id="2.40.50.100">
    <property type="match status" value="1"/>
</dbReference>
<dbReference type="Proteomes" id="UP000199233">
    <property type="component" value="Unassembled WGS sequence"/>
</dbReference>
<gene>
    <name evidence="7" type="ORF">SAMN04488038_1282</name>
</gene>
<evidence type="ECO:0000313" key="8">
    <source>
        <dbReference type="Proteomes" id="UP000199233"/>
    </source>
</evidence>